<name>A0ABS6C119_9CLOT</name>
<evidence type="ECO:0000313" key="3">
    <source>
        <dbReference type="Proteomes" id="UP000740830"/>
    </source>
</evidence>
<gene>
    <name evidence="2" type="ORF">KPL27_03500</name>
</gene>
<keyword evidence="3" id="KW-1185">Reference proteome</keyword>
<feature type="region of interest" description="Disordered" evidence="1">
    <location>
        <begin position="1"/>
        <end position="26"/>
    </location>
</feature>
<evidence type="ECO:0000256" key="1">
    <source>
        <dbReference type="SAM" id="MobiDB-lite"/>
    </source>
</evidence>
<evidence type="ECO:0000313" key="2">
    <source>
        <dbReference type="EMBL" id="MBU3219167.1"/>
    </source>
</evidence>
<organism evidence="2 3">
    <name type="scientific">Clostridium algidicarnis</name>
    <dbReference type="NCBI Taxonomy" id="37659"/>
    <lineage>
        <taxon>Bacteria</taxon>
        <taxon>Bacillati</taxon>
        <taxon>Bacillota</taxon>
        <taxon>Clostridia</taxon>
        <taxon>Eubacteriales</taxon>
        <taxon>Clostridiaceae</taxon>
        <taxon>Clostridium</taxon>
    </lineage>
</organism>
<dbReference type="Proteomes" id="UP000740830">
    <property type="component" value="Unassembled WGS sequence"/>
</dbReference>
<feature type="region of interest" description="Disordered" evidence="1">
    <location>
        <begin position="73"/>
        <end position="95"/>
    </location>
</feature>
<proteinExistence type="predicted"/>
<protein>
    <submittedName>
        <fullName evidence="2">Uncharacterized protein</fullName>
    </submittedName>
</protein>
<dbReference type="EMBL" id="JAHLDG010000004">
    <property type="protein sequence ID" value="MBU3219167.1"/>
    <property type="molecule type" value="Genomic_DNA"/>
</dbReference>
<sequence length="144" mass="16003">MGKKKRKDYDREDRQPAIQNDNGNYGGINPMMSMLNNVDMNKLSTMLGLLNSNGTDLGNLNISDLIGTMNNQGTSTNATANNNNNNNNNNNTLKSNNQIRRNIDINVENEAIVQLLNALKPFLGDKSDIIDNVIDIYLSEDEND</sequence>
<reference evidence="2 3" key="1">
    <citation type="submission" date="2021-06" db="EMBL/GenBank/DDBJ databases">
        <title>Clostridia strains as spoilage organisms.</title>
        <authorList>
            <person name="Wambui J."/>
            <person name="Stephan R."/>
            <person name="Stevens M.J.A."/>
        </authorList>
    </citation>
    <scope>NUCLEOTIDE SEQUENCE [LARGE SCALE GENOMIC DNA]</scope>
    <source>
        <strain evidence="2 3">CM013</strain>
    </source>
</reference>
<comment type="caution">
    <text evidence="2">The sequence shown here is derived from an EMBL/GenBank/DDBJ whole genome shotgun (WGS) entry which is preliminary data.</text>
</comment>
<accession>A0ABS6C119</accession>
<dbReference type="RefSeq" id="WP_216131260.1">
    <property type="nucleotide sequence ID" value="NZ_JAHLDG010000004.1"/>
</dbReference>